<gene>
    <name evidence="1" type="ORF">FRX48_06284</name>
</gene>
<comment type="caution">
    <text evidence="1">The sequence shown here is derived from an EMBL/GenBank/DDBJ whole genome shotgun (WGS) entry which is preliminary data.</text>
</comment>
<sequence>MEVASRVKAATAAVMAELGLGRLATLVEDTVTCPEIVLKVKSATTVARSGILAVTAHPNHRRSVSATNASNRATSRLRALLRCRRSDDIRWSTTELDLDHLLDGSSCRENKTAYPVGTFRKEQHWPGSSLLVV</sequence>
<evidence type="ECO:0000313" key="1">
    <source>
        <dbReference type="EMBL" id="KAA6409672.1"/>
    </source>
</evidence>
<reference evidence="1 2" key="1">
    <citation type="submission" date="2019-09" db="EMBL/GenBank/DDBJ databases">
        <title>The hologenome of the rock-dwelling lichen Lasallia pustulata.</title>
        <authorList>
            <person name="Greshake Tzovaras B."/>
            <person name="Segers F."/>
            <person name="Bicker A."/>
            <person name="Dal Grande F."/>
            <person name="Otte J."/>
            <person name="Hankeln T."/>
            <person name="Schmitt I."/>
            <person name="Ebersberger I."/>
        </authorList>
    </citation>
    <scope>NUCLEOTIDE SEQUENCE [LARGE SCALE GENOMIC DNA]</scope>
    <source>
        <strain evidence="1">A1-1</strain>
    </source>
</reference>
<dbReference type="Proteomes" id="UP000324767">
    <property type="component" value="Unassembled WGS sequence"/>
</dbReference>
<dbReference type="EMBL" id="VXIT01000010">
    <property type="protein sequence ID" value="KAA6409672.1"/>
    <property type="molecule type" value="Genomic_DNA"/>
</dbReference>
<protein>
    <submittedName>
        <fullName evidence="1">Uncharacterized protein</fullName>
    </submittedName>
</protein>
<organism evidence="1 2">
    <name type="scientific">Lasallia pustulata</name>
    <dbReference type="NCBI Taxonomy" id="136370"/>
    <lineage>
        <taxon>Eukaryota</taxon>
        <taxon>Fungi</taxon>
        <taxon>Dikarya</taxon>
        <taxon>Ascomycota</taxon>
        <taxon>Pezizomycotina</taxon>
        <taxon>Lecanoromycetes</taxon>
        <taxon>OSLEUM clade</taxon>
        <taxon>Umbilicariomycetidae</taxon>
        <taxon>Umbilicariales</taxon>
        <taxon>Umbilicariaceae</taxon>
        <taxon>Lasallia</taxon>
    </lineage>
</organism>
<dbReference type="AlphaFoldDB" id="A0A5M8PL97"/>
<evidence type="ECO:0000313" key="2">
    <source>
        <dbReference type="Proteomes" id="UP000324767"/>
    </source>
</evidence>
<proteinExistence type="predicted"/>
<accession>A0A5M8PL97</accession>
<name>A0A5M8PL97_9LECA</name>